<name>A0ABX8UUB0_9BURK</name>
<reference evidence="5 6" key="1">
    <citation type="submission" date="2021-07" db="EMBL/GenBank/DDBJ databases">
        <title>Paraburkholderia edwinii protects Aspergillus sp. from phenazines by acting as a toxin sponge.</title>
        <authorList>
            <person name="Dahlstrom K.M."/>
            <person name="Newman D.K."/>
        </authorList>
    </citation>
    <scope>NUCLEOTIDE SEQUENCE [LARGE SCALE GENOMIC DNA]</scope>
    <source>
        <strain evidence="5 6">Pe01</strain>
    </source>
</reference>
<dbReference type="CDD" id="cd00254">
    <property type="entry name" value="LT-like"/>
    <property type="match status" value="1"/>
</dbReference>
<protein>
    <submittedName>
        <fullName evidence="5">Lytic transglycosylase domain-containing protein</fullName>
    </submittedName>
</protein>
<feature type="signal peptide" evidence="3">
    <location>
        <begin position="1"/>
        <end position="30"/>
    </location>
</feature>
<evidence type="ECO:0000256" key="2">
    <source>
        <dbReference type="SAM" id="MobiDB-lite"/>
    </source>
</evidence>
<gene>
    <name evidence="5" type="ORF">KZJ38_21980</name>
</gene>
<accession>A0ABX8UUB0</accession>
<sequence>MKRQCHPRNTPLGARLASAAMTAGVSLAIAAQGAASAHATPGSGASPVIMMIGGAVNDQADDRIVRDGIVSNVNESVSQVLQFDVPRRESAVKEKVIALFPLIEEAAQAVNIDSALLMAVIDVESGGDPRALSTQGAAGLMQLMPATGRSYGAADRFDARQNIAAGARFLRKLLTRFGSLDLALAAYNAGEDAVRRYNGSIPPYRETQQYVPRVMDRYGRYRHAVLTMRPQPGPAALDTGRLPAPSVEATGTHGRQQ</sequence>
<dbReference type="SUPFAM" id="SSF53955">
    <property type="entry name" value="Lysozyme-like"/>
    <property type="match status" value="1"/>
</dbReference>
<feature type="chain" id="PRO_5046405816" evidence="3">
    <location>
        <begin position="31"/>
        <end position="257"/>
    </location>
</feature>
<evidence type="ECO:0000256" key="1">
    <source>
        <dbReference type="ARBA" id="ARBA00007734"/>
    </source>
</evidence>
<keyword evidence="3" id="KW-0732">Signal</keyword>
<feature type="domain" description="Transglycosylase SLT" evidence="4">
    <location>
        <begin position="102"/>
        <end position="199"/>
    </location>
</feature>
<dbReference type="InterPro" id="IPR000189">
    <property type="entry name" value="Transglyc_AS"/>
</dbReference>
<dbReference type="PROSITE" id="PS00922">
    <property type="entry name" value="TRANSGLYCOSYLASE"/>
    <property type="match status" value="1"/>
</dbReference>
<evidence type="ECO:0000313" key="5">
    <source>
        <dbReference type="EMBL" id="QYD72401.1"/>
    </source>
</evidence>
<dbReference type="Pfam" id="PF01464">
    <property type="entry name" value="SLT"/>
    <property type="match status" value="1"/>
</dbReference>
<dbReference type="PANTHER" id="PTHR37423:SF2">
    <property type="entry name" value="MEMBRANE-BOUND LYTIC MUREIN TRANSGLYCOSYLASE C"/>
    <property type="match status" value="1"/>
</dbReference>
<evidence type="ECO:0000313" key="6">
    <source>
        <dbReference type="Proteomes" id="UP000826462"/>
    </source>
</evidence>
<comment type="similarity">
    <text evidence="1">Belongs to the transglycosylase Slt family.</text>
</comment>
<evidence type="ECO:0000256" key="3">
    <source>
        <dbReference type="SAM" id="SignalP"/>
    </source>
</evidence>
<organism evidence="5 6">
    <name type="scientific">Paraburkholderia edwinii</name>
    <dbReference type="NCBI Taxonomy" id="2861782"/>
    <lineage>
        <taxon>Bacteria</taxon>
        <taxon>Pseudomonadati</taxon>
        <taxon>Pseudomonadota</taxon>
        <taxon>Betaproteobacteria</taxon>
        <taxon>Burkholderiales</taxon>
        <taxon>Burkholderiaceae</taxon>
        <taxon>Paraburkholderia</taxon>
    </lineage>
</organism>
<dbReference type="PANTHER" id="PTHR37423">
    <property type="entry name" value="SOLUBLE LYTIC MUREIN TRANSGLYCOSYLASE-RELATED"/>
    <property type="match status" value="1"/>
</dbReference>
<evidence type="ECO:0000259" key="4">
    <source>
        <dbReference type="Pfam" id="PF01464"/>
    </source>
</evidence>
<keyword evidence="6" id="KW-1185">Reference proteome</keyword>
<dbReference type="EMBL" id="CP080096">
    <property type="protein sequence ID" value="QYD72401.1"/>
    <property type="molecule type" value="Genomic_DNA"/>
</dbReference>
<dbReference type="InterPro" id="IPR023346">
    <property type="entry name" value="Lysozyme-like_dom_sf"/>
</dbReference>
<proteinExistence type="inferred from homology"/>
<dbReference type="Proteomes" id="UP000826462">
    <property type="component" value="Chromosome 2"/>
</dbReference>
<dbReference type="RefSeq" id="WP_219801825.1">
    <property type="nucleotide sequence ID" value="NZ_CP080096.1"/>
</dbReference>
<dbReference type="Gene3D" id="1.10.530.10">
    <property type="match status" value="1"/>
</dbReference>
<dbReference type="InterPro" id="IPR008258">
    <property type="entry name" value="Transglycosylase_SLT_dom_1"/>
</dbReference>
<feature type="region of interest" description="Disordered" evidence="2">
    <location>
        <begin position="230"/>
        <end position="257"/>
    </location>
</feature>